<dbReference type="Proteomes" id="UP000025229">
    <property type="component" value="Chromosome"/>
</dbReference>
<keyword evidence="1" id="KW-0812">Transmembrane</keyword>
<dbReference type="Proteomes" id="UP001281130">
    <property type="component" value="Unassembled WGS sequence"/>
</dbReference>
<gene>
    <name evidence="2" type="ORF">RradSPS_0496</name>
    <name evidence="3" type="ORF">SIL72_04030</name>
</gene>
<feature type="transmembrane region" description="Helical" evidence="1">
    <location>
        <begin position="34"/>
        <end position="51"/>
    </location>
</feature>
<evidence type="ECO:0000313" key="2">
    <source>
        <dbReference type="EMBL" id="AHY45779.1"/>
    </source>
</evidence>
<keyword evidence="1" id="KW-1133">Transmembrane helix</keyword>
<evidence type="ECO:0000313" key="4">
    <source>
        <dbReference type="Proteomes" id="UP000025229"/>
    </source>
</evidence>
<dbReference type="AlphaFoldDB" id="A0A023X136"/>
<name>A0A023X136_RUBRA</name>
<reference evidence="3" key="2">
    <citation type="submission" date="2023-11" db="EMBL/GenBank/DDBJ databases">
        <title>MicrobeMod: A computational toolkit for identifying prokaryotic methylation and restriction-modification with nanopore sequencing.</title>
        <authorList>
            <person name="Crits-Christoph A."/>
            <person name="Kang S.C."/>
            <person name="Lee H."/>
            <person name="Ostrov N."/>
        </authorList>
    </citation>
    <scope>NUCLEOTIDE SEQUENCE</scope>
    <source>
        <strain evidence="3">ATCC 51242</strain>
    </source>
</reference>
<protein>
    <recommendedName>
        <fullName evidence="5">DUF3040 domain-containing protein</fullName>
    </recommendedName>
</protein>
<keyword evidence="1" id="KW-0472">Membrane</keyword>
<reference evidence="2 4" key="1">
    <citation type="submission" date="2014-03" db="EMBL/GenBank/DDBJ databases">
        <title>Complete genome sequence of the Radio-Resistant Rubrobacter radiotolerans RSPS-4.</title>
        <authorList>
            <person name="Egas C.C."/>
            <person name="Barroso C.C."/>
            <person name="Froufe H.J.C."/>
            <person name="Pacheco J.J."/>
            <person name="Albuquerque L.L."/>
            <person name="da Costa M.M.S."/>
        </authorList>
    </citation>
    <scope>NUCLEOTIDE SEQUENCE [LARGE SCALE GENOMIC DNA]</scope>
    <source>
        <strain evidence="2 4">RSPS-4</strain>
    </source>
</reference>
<sequence>MSRHPQDLQVVAAREHLARAADRLGDPDRRVRRAGWAVFVLAFVAGTYLLGSATGSWALAVGGALLIAEGLTYGVRAFGEARGGRRSPGGGL</sequence>
<keyword evidence="4" id="KW-1185">Reference proteome</keyword>
<evidence type="ECO:0000313" key="3">
    <source>
        <dbReference type="EMBL" id="MDX5893194.1"/>
    </source>
</evidence>
<dbReference type="HOGENOM" id="CLU_2411361_0_0_11"/>
<dbReference type="EMBL" id="JAWXXX010000001">
    <property type="protein sequence ID" value="MDX5893194.1"/>
    <property type="molecule type" value="Genomic_DNA"/>
</dbReference>
<dbReference type="EMBL" id="CP007514">
    <property type="protein sequence ID" value="AHY45779.1"/>
    <property type="molecule type" value="Genomic_DNA"/>
</dbReference>
<evidence type="ECO:0008006" key="5">
    <source>
        <dbReference type="Google" id="ProtNLM"/>
    </source>
</evidence>
<evidence type="ECO:0000256" key="1">
    <source>
        <dbReference type="SAM" id="Phobius"/>
    </source>
</evidence>
<dbReference type="RefSeq" id="WP_038680459.1">
    <property type="nucleotide sequence ID" value="NZ_CP007514.1"/>
</dbReference>
<proteinExistence type="predicted"/>
<accession>A0A023X136</accession>
<dbReference type="KEGG" id="rrd:RradSPS_0496"/>
<organism evidence="2 4">
    <name type="scientific">Rubrobacter radiotolerans</name>
    <name type="common">Arthrobacter radiotolerans</name>
    <dbReference type="NCBI Taxonomy" id="42256"/>
    <lineage>
        <taxon>Bacteria</taxon>
        <taxon>Bacillati</taxon>
        <taxon>Actinomycetota</taxon>
        <taxon>Rubrobacteria</taxon>
        <taxon>Rubrobacterales</taxon>
        <taxon>Rubrobacteraceae</taxon>
        <taxon>Rubrobacter</taxon>
    </lineage>
</organism>